<dbReference type="AlphaFoldDB" id="A0A4D7JMR8"/>
<dbReference type="GO" id="GO:0019432">
    <property type="term" value="P:triglyceride biosynthetic process"/>
    <property type="evidence" value="ECO:0007669"/>
    <property type="project" value="TreeGrafter"/>
</dbReference>
<dbReference type="GO" id="GO:0004366">
    <property type="term" value="F:glycerol-3-phosphate O-acyltransferase activity"/>
    <property type="evidence" value="ECO:0007669"/>
    <property type="project" value="UniProtKB-EC"/>
</dbReference>
<gene>
    <name evidence="8" type="ORF">DCC35_16890</name>
</gene>
<dbReference type="InterPro" id="IPR002123">
    <property type="entry name" value="Plipid/glycerol_acylTrfase"/>
</dbReference>
<evidence type="ECO:0000256" key="5">
    <source>
        <dbReference type="ARBA" id="ARBA00048427"/>
    </source>
</evidence>
<dbReference type="GO" id="GO:0008654">
    <property type="term" value="P:phospholipid biosynthetic process"/>
    <property type="evidence" value="ECO:0007669"/>
    <property type="project" value="TreeGrafter"/>
</dbReference>
<dbReference type="EMBL" id="CP028923">
    <property type="protein sequence ID" value="QCK17119.1"/>
    <property type="molecule type" value="Genomic_DNA"/>
</dbReference>
<reference evidence="8 9" key="1">
    <citation type="submission" date="2018-04" db="EMBL/GenBank/DDBJ databases">
        <title>Complete genome uncultured novel isolate.</title>
        <authorList>
            <person name="Merlino G."/>
        </authorList>
    </citation>
    <scope>NUCLEOTIDE SEQUENCE [LARGE SCALE GENOMIC DNA]</scope>
    <source>
        <strain evidence="9">R1DC9</strain>
    </source>
</reference>
<comment type="catalytic activity">
    <reaction evidence="5">
        <text>sn-glycerol 3-phosphate + an acyl-CoA = a 1-acyl-sn-glycero-3-phosphate + CoA</text>
        <dbReference type="Rhea" id="RHEA:15325"/>
        <dbReference type="ChEBI" id="CHEBI:57287"/>
        <dbReference type="ChEBI" id="CHEBI:57597"/>
        <dbReference type="ChEBI" id="CHEBI:57970"/>
        <dbReference type="ChEBI" id="CHEBI:58342"/>
        <dbReference type="EC" id="2.3.1.15"/>
    </reaction>
</comment>
<proteinExistence type="predicted"/>
<dbReference type="SUPFAM" id="SSF69593">
    <property type="entry name" value="Glycerol-3-phosphate (1)-acyltransferase"/>
    <property type="match status" value="1"/>
</dbReference>
<evidence type="ECO:0000256" key="3">
    <source>
        <dbReference type="ARBA" id="ARBA00013113"/>
    </source>
</evidence>
<evidence type="ECO:0000313" key="8">
    <source>
        <dbReference type="EMBL" id="QCK17119.1"/>
    </source>
</evidence>
<feature type="transmembrane region" description="Helical" evidence="6">
    <location>
        <begin position="189"/>
        <end position="209"/>
    </location>
</feature>
<evidence type="ECO:0000256" key="1">
    <source>
        <dbReference type="ARBA" id="ARBA00004184"/>
    </source>
</evidence>
<feature type="domain" description="Phospholipid/glycerol acyltransferase" evidence="7">
    <location>
        <begin position="189"/>
        <end position="323"/>
    </location>
</feature>
<organism evidence="8 9">
    <name type="scientific">Mangrovivirga cuniculi</name>
    <dbReference type="NCBI Taxonomy" id="2715131"/>
    <lineage>
        <taxon>Bacteria</taxon>
        <taxon>Pseudomonadati</taxon>
        <taxon>Bacteroidota</taxon>
        <taxon>Cytophagia</taxon>
        <taxon>Cytophagales</taxon>
        <taxon>Mangrovivirgaceae</taxon>
        <taxon>Mangrovivirga</taxon>
    </lineage>
</organism>
<evidence type="ECO:0000256" key="4">
    <source>
        <dbReference type="ARBA" id="ARBA00013432"/>
    </source>
</evidence>
<accession>A0A4D7JMR8</accession>
<dbReference type="GO" id="GO:0012505">
    <property type="term" value="C:endomembrane system"/>
    <property type="evidence" value="ECO:0007669"/>
    <property type="project" value="UniProtKB-SubCell"/>
</dbReference>
<keyword evidence="8" id="KW-0808">Transferase</keyword>
<keyword evidence="6" id="KW-0472">Membrane</keyword>
<dbReference type="InterPro" id="IPR022284">
    <property type="entry name" value="GPAT/DHAPAT"/>
</dbReference>
<comment type="subcellular location">
    <subcellularLocation>
        <location evidence="1">Endomembrane system</location>
        <topology evidence="1">Peripheral membrane protein</topology>
    </subcellularLocation>
</comment>
<sequence>MQSDESIRQERYKPIIPAPRKWPVVQLSKNSKQFIEEVIDDTFDRIKEVKSTREELIEELETTLYREKLRVKRNPWKVDPPDDSEFWAGLRSELASITGNPDDPAVDEKLDELLKTIISRYANEILSKFKPSSYRFARSFVKTGFTRLLNATHVKGWSALWSKKYTLNDQLHIVGETEHIRTLAQKGTIVLLPTHFSNLDSILIGWVIHSLGLPPFIYGAGLNLFNIGIIAYFMNSLGAYKVDRRKKNLIYIETLKTYSNVALQKGVHSLFFPGGTRARSGHIEKKLKRGLLGSVIDAQRINYEKFPEENRKIFVVPVTINYHFTLEAPALINDYLKMMGQERFYVENDEYATSYKILKFLVKFFTKGSSISVSIGKGMDVLGNYVDDDGHSYDKNGQRIYTREYFMHDKKIERDDQRDAEYTKILSEKVVKEFHKINRVFSSHLAAFTAFKILQKKHPKLDLYNLLRLPDEDQVIPYEEFKKEFIFYLNYLKELNEKDEVGFASHMNQDVDKVIKHGVDNVGMYHAKRPLIFTKSGDITSENLNTLFYYHNRMMGYGLEDLK</sequence>
<comment type="pathway">
    <text evidence="2">Phospholipid metabolism; CDP-diacylglycerol biosynthesis; CDP-diacylglycerol from sn-glycerol 3-phosphate: step 1/3.</text>
</comment>
<evidence type="ECO:0000256" key="2">
    <source>
        <dbReference type="ARBA" id="ARBA00004765"/>
    </source>
</evidence>
<dbReference type="PANTHER" id="PTHR12563:SF17">
    <property type="entry name" value="DIHYDROXYACETONE PHOSPHATE ACYLTRANSFERASE"/>
    <property type="match status" value="1"/>
</dbReference>
<keyword evidence="6" id="KW-1133">Transmembrane helix</keyword>
<dbReference type="PANTHER" id="PTHR12563">
    <property type="entry name" value="GLYCEROL-3-PHOSPHATE ACYLTRANSFERASE"/>
    <property type="match status" value="1"/>
</dbReference>
<dbReference type="GO" id="GO:0006072">
    <property type="term" value="P:glycerol-3-phosphate metabolic process"/>
    <property type="evidence" value="ECO:0007669"/>
    <property type="project" value="TreeGrafter"/>
</dbReference>
<evidence type="ECO:0000313" key="9">
    <source>
        <dbReference type="Proteomes" id="UP000298616"/>
    </source>
</evidence>
<dbReference type="GO" id="GO:0006631">
    <property type="term" value="P:fatty acid metabolic process"/>
    <property type="evidence" value="ECO:0007669"/>
    <property type="project" value="TreeGrafter"/>
</dbReference>
<dbReference type="SMART" id="SM00563">
    <property type="entry name" value="PlsC"/>
    <property type="match status" value="1"/>
</dbReference>
<dbReference type="EC" id="2.3.1.15" evidence="3"/>
<dbReference type="RefSeq" id="WP_137092683.1">
    <property type="nucleotide sequence ID" value="NZ_CP028923.1"/>
</dbReference>
<feature type="transmembrane region" description="Helical" evidence="6">
    <location>
        <begin position="215"/>
        <end position="237"/>
    </location>
</feature>
<keyword evidence="8" id="KW-0012">Acyltransferase</keyword>
<evidence type="ECO:0000259" key="7">
    <source>
        <dbReference type="SMART" id="SM00563"/>
    </source>
</evidence>
<keyword evidence="6" id="KW-0812">Transmembrane</keyword>
<keyword evidence="9" id="KW-1185">Reference proteome</keyword>
<name>A0A4D7JMR8_9BACT</name>
<dbReference type="Pfam" id="PF01553">
    <property type="entry name" value="Acyltransferase"/>
    <property type="match status" value="1"/>
</dbReference>
<dbReference type="KEGG" id="fpf:DCC35_16890"/>
<evidence type="ECO:0000256" key="6">
    <source>
        <dbReference type="SAM" id="Phobius"/>
    </source>
</evidence>
<dbReference type="OrthoDB" id="5479104at2"/>
<protein>
    <recommendedName>
        <fullName evidence="4">Glycerol-3-phosphate acyltransferase</fullName>
        <ecNumber evidence="3">2.3.1.15</ecNumber>
    </recommendedName>
</protein>
<dbReference type="Proteomes" id="UP000298616">
    <property type="component" value="Chromosome"/>
</dbReference>